<feature type="binding site" evidence="7">
    <location>
        <position position="77"/>
    </location>
    <ligand>
        <name>Zn(2+)</name>
        <dbReference type="ChEBI" id="CHEBI:29105"/>
    </ligand>
</feature>
<keyword evidence="6 7" id="KW-0408">Iron</keyword>
<keyword evidence="5 7" id="KW-0862">Zinc</keyword>
<reference evidence="9" key="2">
    <citation type="submission" date="2020-09" db="EMBL/GenBank/DDBJ databases">
        <authorList>
            <person name="Sun Q."/>
            <person name="Zhou Y."/>
        </authorList>
    </citation>
    <scope>NUCLEOTIDE SEQUENCE</scope>
    <source>
        <strain evidence="9">CGMCC 1.7086</strain>
    </source>
</reference>
<keyword evidence="3 7" id="KW-0378">Hydrolase</keyword>
<dbReference type="InterPro" id="IPR005920">
    <property type="entry name" value="HutI"/>
</dbReference>
<feature type="binding site" evidence="7">
    <location>
        <position position="245"/>
    </location>
    <ligand>
        <name>Fe(3+)</name>
        <dbReference type="ChEBI" id="CHEBI:29034"/>
    </ligand>
</feature>
<dbReference type="PANTHER" id="PTHR42752:SF1">
    <property type="entry name" value="IMIDAZOLONEPROPIONASE-RELATED"/>
    <property type="match status" value="1"/>
</dbReference>
<feature type="binding site" evidence="7">
    <location>
        <position position="245"/>
    </location>
    <ligand>
        <name>Zn(2+)</name>
        <dbReference type="ChEBI" id="CHEBI:29105"/>
    </ligand>
</feature>
<organism evidence="9 10">
    <name type="scientific">Bowmanella pacifica</name>
    <dbReference type="NCBI Taxonomy" id="502051"/>
    <lineage>
        <taxon>Bacteria</taxon>
        <taxon>Pseudomonadati</taxon>
        <taxon>Pseudomonadota</taxon>
        <taxon>Gammaproteobacteria</taxon>
        <taxon>Alteromonadales</taxon>
        <taxon>Alteromonadaceae</taxon>
        <taxon>Bowmanella</taxon>
    </lineage>
</organism>
<dbReference type="FunFam" id="3.20.20.140:FF:000007">
    <property type="entry name" value="Imidazolonepropionase"/>
    <property type="match status" value="1"/>
</dbReference>
<feature type="binding site" evidence="7">
    <location>
        <position position="75"/>
    </location>
    <ligand>
        <name>Fe(3+)</name>
        <dbReference type="ChEBI" id="CHEBI:29034"/>
    </ligand>
</feature>
<evidence type="ECO:0000256" key="1">
    <source>
        <dbReference type="ARBA" id="ARBA00012864"/>
    </source>
</evidence>
<feature type="domain" description="Amidohydrolase-related" evidence="8">
    <location>
        <begin position="67"/>
        <end position="386"/>
    </location>
</feature>
<feature type="binding site" evidence="7">
    <location>
        <position position="320"/>
    </location>
    <ligand>
        <name>Zn(2+)</name>
        <dbReference type="ChEBI" id="CHEBI:29105"/>
    </ligand>
</feature>
<feature type="binding site" evidence="7">
    <location>
        <position position="147"/>
    </location>
    <ligand>
        <name>4-imidazolone-5-propanoate</name>
        <dbReference type="ChEBI" id="CHEBI:77893"/>
    </ligand>
</feature>
<feature type="binding site" evidence="7">
    <location>
        <position position="84"/>
    </location>
    <ligand>
        <name>4-imidazolone-5-propanoate</name>
        <dbReference type="ChEBI" id="CHEBI:77893"/>
    </ligand>
</feature>
<protein>
    <recommendedName>
        <fullName evidence="1 7">Imidazolonepropionase</fullName>
        <ecNumber evidence="1 7">3.5.2.7</ecNumber>
    </recommendedName>
    <alternativeName>
        <fullName evidence="7">Imidazolone-5-propionate hydrolase</fullName>
    </alternativeName>
</protein>
<evidence type="ECO:0000256" key="5">
    <source>
        <dbReference type="ARBA" id="ARBA00022833"/>
    </source>
</evidence>
<dbReference type="InterPro" id="IPR032466">
    <property type="entry name" value="Metal_Hydrolase"/>
</dbReference>
<feature type="binding site" evidence="7">
    <location>
        <position position="320"/>
    </location>
    <ligand>
        <name>Fe(3+)</name>
        <dbReference type="ChEBI" id="CHEBI:29034"/>
    </ligand>
</feature>
<keyword evidence="4 7" id="KW-0369">Histidine metabolism</keyword>
<comment type="cofactor">
    <cofactor evidence="7">
        <name>Zn(2+)</name>
        <dbReference type="ChEBI" id="CHEBI:29105"/>
    </cofactor>
    <cofactor evidence="7">
        <name>Fe(3+)</name>
        <dbReference type="ChEBI" id="CHEBI:29034"/>
    </cofactor>
    <text evidence="7">Binds 1 zinc or iron ion per subunit.</text>
</comment>
<comment type="caution">
    <text evidence="9">The sequence shown here is derived from an EMBL/GenBank/DDBJ whole genome shotgun (WGS) entry which is preliminary data.</text>
</comment>
<dbReference type="Pfam" id="PF01979">
    <property type="entry name" value="Amidohydro_1"/>
    <property type="match status" value="1"/>
</dbReference>
<dbReference type="SUPFAM" id="SSF51556">
    <property type="entry name" value="Metallo-dependent hydrolases"/>
    <property type="match status" value="1"/>
</dbReference>
<comment type="function">
    <text evidence="7">Catalyzes the hydrolytic cleavage of the carbon-nitrogen bond in imidazolone-5-propanoate to yield N-formimidoyl-L-glutamate. It is the third step in the universal histidine degradation pathway.</text>
</comment>
<comment type="pathway">
    <text evidence="7">Amino-acid degradation; L-histidine degradation into L-glutamate; N-formimidoyl-L-glutamate from L-histidine: step 3/3.</text>
</comment>
<feature type="binding site" evidence="7">
    <location>
        <position position="77"/>
    </location>
    <ligand>
        <name>Fe(3+)</name>
        <dbReference type="ChEBI" id="CHEBI:29034"/>
    </ligand>
</feature>
<feature type="binding site" evidence="7">
    <location>
        <position position="180"/>
    </location>
    <ligand>
        <name>4-imidazolone-5-propanoate</name>
        <dbReference type="ChEBI" id="CHEBI:77893"/>
    </ligand>
</feature>
<evidence type="ECO:0000256" key="6">
    <source>
        <dbReference type="ARBA" id="ARBA00023004"/>
    </source>
</evidence>
<keyword evidence="2 7" id="KW-0479">Metal-binding</keyword>
<dbReference type="SUPFAM" id="SSF51338">
    <property type="entry name" value="Composite domain of metallo-dependent hydrolases"/>
    <property type="match status" value="1"/>
</dbReference>
<dbReference type="InterPro" id="IPR006680">
    <property type="entry name" value="Amidohydro-rel"/>
</dbReference>
<dbReference type="Gene3D" id="3.20.20.140">
    <property type="entry name" value="Metal-dependent hydrolases"/>
    <property type="match status" value="1"/>
</dbReference>
<dbReference type="Gene3D" id="2.30.40.10">
    <property type="entry name" value="Urease, subunit C, domain 1"/>
    <property type="match status" value="1"/>
</dbReference>
<evidence type="ECO:0000313" key="9">
    <source>
        <dbReference type="EMBL" id="GGO71530.1"/>
    </source>
</evidence>
<dbReference type="GO" id="GO:0019556">
    <property type="term" value="P:L-histidine catabolic process to glutamate and formamide"/>
    <property type="evidence" value="ECO:0007669"/>
    <property type="project" value="UniProtKB-UniRule"/>
</dbReference>
<dbReference type="CDD" id="cd01296">
    <property type="entry name" value="Imidazolone-5PH"/>
    <property type="match status" value="1"/>
</dbReference>
<evidence type="ECO:0000256" key="3">
    <source>
        <dbReference type="ARBA" id="ARBA00022801"/>
    </source>
</evidence>
<name>A0A917Z300_9ALTE</name>
<dbReference type="Proteomes" id="UP000606935">
    <property type="component" value="Unassembled WGS sequence"/>
</dbReference>
<feature type="binding site" evidence="7">
    <location>
        <position position="147"/>
    </location>
    <ligand>
        <name>N-formimidoyl-L-glutamate</name>
        <dbReference type="ChEBI" id="CHEBI:58928"/>
    </ligand>
</feature>
<evidence type="ECO:0000256" key="7">
    <source>
        <dbReference type="HAMAP-Rule" id="MF_00372"/>
    </source>
</evidence>
<comment type="similarity">
    <text evidence="7">Belongs to the metallo-dependent hydrolases superfamily. HutI family.</text>
</comment>
<dbReference type="NCBIfam" id="TIGR01224">
    <property type="entry name" value="hutI"/>
    <property type="match status" value="1"/>
</dbReference>
<feature type="binding site" evidence="7">
    <location>
        <position position="322"/>
    </location>
    <ligand>
        <name>N-formimidoyl-L-glutamate</name>
        <dbReference type="ChEBI" id="CHEBI:58928"/>
    </ligand>
</feature>
<keyword evidence="10" id="KW-1185">Reference proteome</keyword>
<gene>
    <name evidence="7 9" type="primary">hutI</name>
    <name evidence="9" type="ORF">GCM10010982_27530</name>
</gene>
<dbReference type="PANTHER" id="PTHR42752">
    <property type="entry name" value="IMIDAZOLONEPROPIONASE"/>
    <property type="match status" value="1"/>
</dbReference>
<evidence type="ECO:0000259" key="8">
    <source>
        <dbReference type="Pfam" id="PF01979"/>
    </source>
</evidence>
<feature type="binding site" evidence="7">
    <location>
        <position position="324"/>
    </location>
    <ligand>
        <name>N-formimidoyl-L-glutamate</name>
        <dbReference type="ChEBI" id="CHEBI:58928"/>
    </ligand>
</feature>
<dbReference type="EMBL" id="BMLS01000004">
    <property type="protein sequence ID" value="GGO71530.1"/>
    <property type="molecule type" value="Genomic_DNA"/>
</dbReference>
<dbReference type="EC" id="3.5.2.7" evidence="1 7"/>
<dbReference type="RefSeq" id="WP_188696265.1">
    <property type="nucleotide sequence ID" value="NZ_BMLS01000004.1"/>
</dbReference>
<dbReference type="AlphaFoldDB" id="A0A917Z300"/>
<dbReference type="HAMAP" id="MF_00372">
    <property type="entry name" value="HutI"/>
    <property type="match status" value="1"/>
</dbReference>
<dbReference type="GO" id="GO:0050480">
    <property type="term" value="F:imidazolonepropionase activity"/>
    <property type="evidence" value="ECO:0007669"/>
    <property type="project" value="UniProtKB-UniRule"/>
</dbReference>
<evidence type="ECO:0000313" key="10">
    <source>
        <dbReference type="Proteomes" id="UP000606935"/>
    </source>
</evidence>
<feature type="binding site" evidence="7">
    <location>
        <position position="325"/>
    </location>
    <ligand>
        <name>4-imidazolone-5-propanoate</name>
        <dbReference type="ChEBI" id="CHEBI:77893"/>
    </ligand>
</feature>
<comment type="subcellular location">
    <subcellularLocation>
        <location evidence="7">Cytoplasm</location>
    </subcellularLocation>
</comment>
<evidence type="ECO:0000256" key="4">
    <source>
        <dbReference type="ARBA" id="ARBA00022808"/>
    </source>
</evidence>
<reference evidence="9" key="1">
    <citation type="journal article" date="2014" name="Int. J. Syst. Evol. Microbiol.">
        <title>Complete genome sequence of Corynebacterium casei LMG S-19264T (=DSM 44701T), isolated from a smear-ripened cheese.</title>
        <authorList>
            <consortium name="US DOE Joint Genome Institute (JGI-PGF)"/>
            <person name="Walter F."/>
            <person name="Albersmeier A."/>
            <person name="Kalinowski J."/>
            <person name="Ruckert C."/>
        </authorList>
    </citation>
    <scope>NUCLEOTIDE SEQUENCE</scope>
    <source>
        <strain evidence="9">CGMCC 1.7086</strain>
    </source>
</reference>
<feature type="binding site" evidence="7">
    <location>
        <position position="75"/>
    </location>
    <ligand>
        <name>Zn(2+)</name>
        <dbReference type="ChEBI" id="CHEBI:29105"/>
    </ligand>
</feature>
<sequence length="413" mass="44707">MSDTHNADLLLTNINLATFDPALGPYGIIEQGALLVTGGHIQWLGKQQDLPKLGDVSHAVDGQGQWLLPGFIDCHTHLVFAGNRADEFEQRLQGVSYTDIAKQGGGIRRTVTATREASEAQLLTLVLKRAEVLLAQGVTCIEVKSGYGLDADSELKLLRVARQIEKHLPLTIKTTFLGAHALPAEYQDDAQGYIDLVCQHMLPQVAEQQLADAVDVFCENIGFTLAQTRQVFEAAKQLGLPVKLHAEQLSNMGGSALAADYQALSVDHIEFLDEAGVKAIAQSGTVATLLPGAFYYLRETQKPPIDLLRQYQVPMAVATDFNPGTSPILNLPLMLNMACTLFALTPEEALRGVTQHAAKALGLQNTLGMLKVGMQADMQLLDISHPNQLAYQIGGHPLTRLWQAGKPVKGGQK</sequence>
<feature type="binding site" evidence="7">
    <location>
        <position position="248"/>
    </location>
    <ligand>
        <name>4-imidazolone-5-propanoate</name>
        <dbReference type="ChEBI" id="CHEBI:77893"/>
    </ligand>
</feature>
<comment type="catalytic activity">
    <reaction evidence="7">
        <text>4-imidazolone-5-propanoate + H2O = N-formimidoyl-L-glutamate</text>
        <dbReference type="Rhea" id="RHEA:23660"/>
        <dbReference type="ChEBI" id="CHEBI:15377"/>
        <dbReference type="ChEBI" id="CHEBI:58928"/>
        <dbReference type="ChEBI" id="CHEBI:77893"/>
        <dbReference type="EC" id="3.5.2.7"/>
    </reaction>
</comment>
<keyword evidence="7" id="KW-0963">Cytoplasm</keyword>
<accession>A0A917Z300</accession>
<dbReference type="GO" id="GO:0008270">
    <property type="term" value="F:zinc ion binding"/>
    <property type="evidence" value="ECO:0007669"/>
    <property type="project" value="UniProtKB-UniRule"/>
</dbReference>
<dbReference type="GO" id="GO:0005506">
    <property type="term" value="F:iron ion binding"/>
    <property type="evidence" value="ECO:0007669"/>
    <property type="project" value="UniProtKB-UniRule"/>
</dbReference>
<dbReference type="GO" id="GO:0005737">
    <property type="term" value="C:cytoplasm"/>
    <property type="evidence" value="ECO:0007669"/>
    <property type="project" value="UniProtKB-SubCell"/>
</dbReference>
<dbReference type="InterPro" id="IPR011059">
    <property type="entry name" value="Metal-dep_hydrolase_composite"/>
</dbReference>
<proteinExistence type="inferred from homology"/>
<evidence type="ECO:0000256" key="2">
    <source>
        <dbReference type="ARBA" id="ARBA00022723"/>
    </source>
</evidence>